<reference evidence="3" key="1">
    <citation type="submission" date="2016-10" db="EMBL/GenBank/DDBJ databases">
        <authorList>
            <person name="Varghese N."/>
            <person name="Submissions S."/>
        </authorList>
    </citation>
    <scope>NUCLEOTIDE SEQUENCE [LARGE SCALE GENOMIC DNA]</scope>
    <source>
        <strain evidence="3">CGMCC 1.6199</strain>
    </source>
</reference>
<protein>
    <submittedName>
        <fullName evidence="2">Uncharacterized protein</fullName>
    </submittedName>
</protein>
<gene>
    <name evidence="2" type="ORF">SAMN05216244_3150</name>
</gene>
<evidence type="ECO:0000313" key="2">
    <source>
        <dbReference type="EMBL" id="SDM67689.1"/>
    </source>
</evidence>
<dbReference type="RefSeq" id="WP_074600226.1">
    <property type="nucleotide sequence ID" value="NZ_FNHF01000004.1"/>
</dbReference>
<feature type="transmembrane region" description="Helical" evidence="1">
    <location>
        <begin position="31"/>
        <end position="54"/>
    </location>
</feature>
<keyword evidence="1" id="KW-0812">Transmembrane</keyword>
<evidence type="ECO:0000313" key="3">
    <source>
        <dbReference type="Proteomes" id="UP000182347"/>
    </source>
</evidence>
<accession>A0A1G9V6B0</accession>
<organism evidence="2 3">
    <name type="scientific">Sediminibacillus halophilus</name>
    <dbReference type="NCBI Taxonomy" id="482461"/>
    <lineage>
        <taxon>Bacteria</taxon>
        <taxon>Bacillati</taxon>
        <taxon>Bacillota</taxon>
        <taxon>Bacilli</taxon>
        <taxon>Bacillales</taxon>
        <taxon>Bacillaceae</taxon>
        <taxon>Sediminibacillus</taxon>
    </lineage>
</organism>
<keyword evidence="1" id="KW-0472">Membrane</keyword>
<dbReference type="OrthoDB" id="2973202at2"/>
<dbReference type="STRING" id="482461.SAMN05216244_3150"/>
<name>A0A1G9V6B0_9BACI</name>
<keyword evidence="1" id="KW-1133">Transmembrane helix</keyword>
<keyword evidence="3" id="KW-1185">Reference proteome</keyword>
<feature type="transmembrane region" description="Helical" evidence="1">
    <location>
        <begin position="66"/>
        <end position="88"/>
    </location>
</feature>
<feature type="transmembrane region" description="Helical" evidence="1">
    <location>
        <begin position="7"/>
        <end position="25"/>
    </location>
</feature>
<dbReference type="Proteomes" id="UP000182347">
    <property type="component" value="Unassembled WGS sequence"/>
</dbReference>
<proteinExistence type="predicted"/>
<evidence type="ECO:0000256" key="1">
    <source>
        <dbReference type="SAM" id="Phobius"/>
    </source>
</evidence>
<dbReference type="EMBL" id="FNHF01000004">
    <property type="protein sequence ID" value="SDM67689.1"/>
    <property type="molecule type" value="Genomic_DNA"/>
</dbReference>
<dbReference type="AlphaFoldDB" id="A0A1G9V6B0"/>
<sequence length="96" mass="10958">MFKKLSLIITISLVVVHFIILYFWMVDWEKLVTEIGLICWIGSIVLGVIAFLVYRKLNLSDKSIMVIKRVIFSSTLMTIFLGALAIFIELTTSSMP</sequence>